<dbReference type="RefSeq" id="WP_345653851.1">
    <property type="nucleotide sequence ID" value="NZ_BAABKB010000021.1"/>
</dbReference>
<proteinExistence type="predicted"/>
<evidence type="ECO:0000313" key="4">
    <source>
        <dbReference type="Proteomes" id="UP001501759"/>
    </source>
</evidence>
<comment type="caution">
    <text evidence="3">The sequence shown here is derived from an EMBL/GenBank/DDBJ whole genome shotgun (WGS) entry which is preliminary data.</text>
</comment>
<accession>A0ABP9J7B6</accession>
<sequence length="571" mass="59660">MSPTAAQRLLRNDPRTADVAARETVALPLRKAEALLHTLRAGETVLALYHQGLGYAALTEEALVLLGGDAPTRVPRPLTILRTAYGAQRRVDLSVTGRRITVWGSQLDASGELVLRAGKPVSDSLAADPRTASADADENISLPDDHKKVLLAELEPGEVVRSLYHCGWGYAALTERGLILLRPLLTPKASRAPKPLRILRRAHGLLDRVDIVVDGTVRKLHGSKIDPKGELLEAVGELLPAGAPVRPNSRARPATWLRRHPVLLAAVVVGTLVAGLNSVSNGRDAPARVGADTSLAVPDFSGASVTAAVADAQAHAWLKVSVSDASSAFRPVSNTASGWQVCFQTPSREETVRPSVRTLTLYAVPKQEVCPTHLLGPRRVAMPDLVGKSLDEADGALEALDLDHLAMRHAYTGKRLDNGSHDLDEWHVCRQQPEPGTEIMVSTQVGLWLIGPGAPCTRPSPKPTPKPEPKPKPKPKPRPEPSHDSTAGGGTSGGSSGSGGSTGGGSTGGGSTGGGSSSTSGGTSGGSGSQSGIRFGQYCSPVGATATTADGRPAKCYMGKDGRARWGYDAG</sequence>
<feature type="compositionally biased region" description="Basic and acidic residues" evidence="1">
    <location>
        <begin position="465"/>
        <end position="483"/>
    </location>
</feature>
<organism evidence="3 4">
    <name type="scientific">Streptomyces siamensis</name>
    <dbReference type="NCBI Taxonomy" id="1274986"/>
    <lineage>
        <taxon>Bacteria</taxon>
        <taxon>Bacillati</taxon>
        <taxon>Actinomycetota</taxon>
        <taxon>Actinomycetes</taxon>
        <taxon>Kitasatosporales</taxon>
        <taxon>Streptomycetaceae</taxon>
        <taxon>Streptomyces</taxon>
    </lineage>
</organism>
<gene>
    <name evidence="3" type="ORF">GCM10023335_51330</name>
</gene>
<evidence type="ECO:0000256" key="1">
    <source>
        <dbReference type="SAM" id="MobiDB-lite"/>
    </source>
</evidence>
<dbReference type="Pfam" id="PF03793">
    <property type="entry name" value="PASTA"/>
    <property type="match status" value="1"/>
</dbReference>
<evidence type="ECO:0000259" key="2">
    <source>
        <dbReference type="PROSITE" id="PS51178"/>
    </source>
</evidence>
<reference evidence="4" key="1">
    <citation type="journal article" date="2019" name="Int. J. Syst. Evol. Microbiol.">
        <title>The Global Catalogue of Microorganisms (GCM) 10K type strain sequencing project: providing services to taxonomists for standard genome sequencing and annotation.</title>
        <authorList>
            <consortium name="The Broad Institute Genomics Platform"/>
            <consortium name="The Broad Institute Genome Sequencing Center for Infectious Disease"/>
            <person name="Wu L."/>
            <person name="Ma J."/>
        </authorList>
    </citation>
    <scope>NUCLEOTIDE SEQUENCE [LARGE SCALE GENOMIC DNA]</scope>
    <source>
        <strain evidence="4">JCM 18409</strain>
    </source>
</reference>
<feature type="compositionally biased region" description="Gly residues" evidence="1">
    <location>
        <begin position="487"/>
        <end position="529"/>
    </location>
</feature>
<keyword evidence="4" id="KW-1185">Reference proteome</keyword>
<dbReference type="PROSITE" id="PS51178">
    <property type="entry name" value="PASTA"/>
    <property type="match status" value="1"/>
</dbReference>
<feature type="region of interest" description="Disordered" evidence="1">
    <location>
        <begin position="450"/>
        <end position="571"/>
    </location>
</feature>
<evidence type="ECO:0000313" key="3">
    <source>
        <dbReference type="EMBL" id="GAA5020962.1"/>
    </source>
</evidence>
<feature type="compositionally biased region" description="Basic and acidic residues" evidence="1">
    <location>
        <begin position="558"/>
        <end position="571"/>
    </location>
</feature>
<dbReference type="EMBL" id="BAABKB010000021">
    <property type="protein sequence ID" value="GAA5020962.1"/>
    <property type="molecule type" value="Genomic_DNA"/>
</dbReference>
<dbReference type="InterPro" id="IPR005543">
    <property type="entry name" value="PASTA_dom"/>
</dbReference>
<protein>
    <recommendedName>
        <fullName evidence="2">PASTA domain-containing protein</fullName>
    </recommendedName>
</protein>
<name>A0ABP9J7B6_9ACTN</name>
<dbReference type="CDD" id="cd06577">
    <property type="entry name" value="PASTA_pknB"/>
    <property type="match status" value="1"/>
</dbReference>
<dbReference type="SMART" id="SM00740">
    <property type="entry name" value="PASTA"/>
    <property type="match status" value="2"/>
</dbReference>
<feature type="domain" description="PASTA" evidence="2">
    <location>
        <begin position="376"/>
        <end position="451"/>
    </location>
</feature>
<dbReference type="Gene3D" id="3.30.10.20">
    <property type="match status" value="1"/>
</dbReference>
<dbReference type="Proteomes" id="UP001501759">
    <property type="component" value="Unassembled WGS sequence"/>
</dbReference>